<feature type="signal peptide" evidence="7">
    <location>
        <begin position="1"/>
        <end position="20"/>
    </location>
</feature>
<sequence>MATKMFLILTVMSVTQLCTGFEYSDLVAINATCPNRDTCKSEKGPRMSDQEDWKKRNCFCDNLCAEYGDCCLDSRAYKAEEQLEKRDNFECVQLKQFGEHYMQGRCMAGWEDLEVALLCSSGSPDSQSDRRDPMADLPVTSLDTAITYTNFYCAVCNNDSTSLEIWKPRLECPTLTSYNARFRNLTMDYISSKLLYNDVNWGIYLNDNGVDVFHACNVDPVMPETVVHMVRKCKKMTKTCTEEWRDTEVEALCHSYTAVVYNFDKPYRNIHCAQCNNVSKRLTECYNGGAFTRFYFRDDFNPSSFSLLFDFLDNSGSNVVGSSSTCGSGEVFDPFFKKCRNVVCGKANQEYRYGRCIDLTSGPASSTEEISSSPSSSTTTTTTLQTTTVAATTTATSESETKVSSDEVESKEENRRLEKMTEDSTTKLEEPNPPASDPSITTTSKPLEPTTAAASPSEAPVLPSDTTTEQAQTLTCERFLLPSEEYTMGANGTVVVEKYQRTYQAHEYERREGGILVCIIHPEADKFSRLMGWMSLTGLGLSCVCLLLHLVAFLLVPDLRNLSGKNLASLCLVLLAAYATFILSVFGEPGKRECFILAAAMYYFFLSSFCWMSVMAFDIWRTLRMATSELRVSVGGQWRKFIAYSLYGWILPAAALVALVVLDLIRPEGMPSHYFPTLGERWCWFGQRKALLVFFAAPLATIMLINIILFIFSARIIAETTQSTAKMTSCNPHQNQFKLYMRLALLMGLTWISGIVAGYLQMEPIWYIFVLLNTLQGVFIFLAFTCTRKVWRVIGGGCWRRVVLARRGVSWVGRSPSSSRQGLESRDSNDSQLSHASHSSVTHLTSNSRTSVDAF</sequence>
<feature type="transmembrane region" description="Helical" evidence="6">
    <location>
        <begin position="599"/>
        <end position="620"/>
    </location>
</feature>
<dbReference type="OrthoDB" id="6134459at2759"/>
<dbReference type="SUPFAM" id="SSF81321">
    <property type="entry name" value="Family A G protein-coupled receptor-like"/>
    <property type="match status" value="1"/>
</dbReference>
<evidence type="ECO:0000313" key="9">
    <source>
        <dbReference type="EMBL" id="QPB73595.1"/>
    </source>
</evidence>
<feature type="chain" id="PRO_5030655490" evidence="7">
    <location>
        <begin position="21"/>
        <end position="855"/>
    </location>
</feature>
<feature type="transmembrane region" description="Helical" evidence="6">
    <location>
        <begin position="567"/>
        <end position="587"/>
    </location>
</feature>
<dbReference type="Gene3D" id="1.20.1070.10">
    <property type="entry name" value="Rhodopsin 7-helix transmembrane proteins"/>
    <property type="match status" value="1"/>
</dbReference>
<feature type="transmembrane region" description="Helical" evidence="6">
    <location>
        <begin position="691"/>
        <end position="718"/>
    </location>
</feature>
<feature type="region of interest" description="Disordered" evidence="5">
    <location>
        <begin position="813"/>
        <end position="855"/>
    </location>
</feature>
<keyword evidence="2 6" id="KW-0812">Transmembrane</keyword>
<organism evidence="9">
    <name type="scientific">Penaeus japonicus</name>
    <name type="common">Kuruma prawn</name>
    <name type="synonym">Marsupenaeus japonicus</name>
    <dbReference type="NCBI Taxonomy" id="27405"/>
    <lineage>
        <taxon>Eukaryota</taxon>
        <taxon>Metazoa</taxon>
        <taxon>Ecdysozoa</taxon>
        <taxon>Arthropoda</taxon>
        <taxon>Crustacea</taxon>
        <taxon>Multicrustacea</taxon>
        <taxon>Malacostraca</taxon>
        <taxon>Eumalacostraca</taxon>
        <taxon>Eucarida</taxon>
        <taxon>Decapoda</taxon>
        <taxon>Dendrobranchiata</taxon>
        <taxon>Penaeoidea</taxon>
        <taxon>Penaeidae</taxon>
        <taxon>Penaeus</taxon>
    </lineage>
</organism>
<feature type="transmembrane region" description="Helical" evidence="6">
    <location>
        <begin position="530"/>
        <end position="555"/>
    </location>
</feature>
<feature type="domain" description="G-protein coupled receptors family 2 profile 2" evidence="8">
    <location>
        <begin position="531"/>
        <end position="788"/>
    </location>
</feature>
<comment type="subcellular location">
    <subcellularLocation>
        <location evidence="1">Membrane</location>
        <topology evidence="1">Multi-pass membrane protein</topology>
    </subcellularLocation>
</comment>
<dbReference type="PROSITE" id="PS50261">
    <property type="entry name" value="G_PROTEIN_RECEP_F2_4"/>
    <property type="match status" value="1"/>
</dbReference>
<dbReference type="PANTHER" id="PTHR45902:SF5">
    <property type="entry name" value="G-PROTEIN COUPLED RECEPTORS FAMILY 2 PROFILE 2 DOMAIN-CONTAINING PROTEIN"/>
    <property type="match status" value="1"/>
</dbReference>
<dbReference type="InterPro" id="IPR053231">
    <property type="entry name" value="GPCR_LN-TM7"/>
</dbReference>
<dbReference type="InterPro" id="IPR000832">
    <property type="entry name" value="GPCR_2_secretin-like"/>
</dbReference>
<evidence type="ECO:0000256" key="3">
    <source>
        <dbReference type="ARBA" id="ARBA00022989"/>
    </source>
</evidence>
<keyword evidence="4 6" id="KW-0472">Membrane</keyword>
<dbReference type="GO" id="GO:0004930">
    <property type="term" value="F:G protein-coupled receptor activity"/>
    <property type="evidence" value="ECO:0007669"/>
    <property type="project" value="InterPro"/>
</dbReference>
<evidence type="ECO:0000256" key="4">
    <source>
        <dbReference type="ARBA" id="ARBA00023136"/>
    </source>
</evidence>
<evidence type="ECO:0000256" key="2">
    <source>
        <dbReference type="ARBA" id="ARBA00022692"/>
    </source>
</evidence>
<protein>
    <submittedName>
        <fullName evidence="9">GPCR11</fullName>
    </submittedName>
</protein>
<dbReference type="CDD" id="cd15039">
    <property type="entry name" value="7tmB3_Methuselah-like"/>
    <property type="match status" value="1"/>
</dbReference>
<keyword evidence="3 6" id="KW-1133">Transmembrane helix</keyword>
<feature type="transmembrane region" description="Helical" evidence="6">
    <location>
        <begin position="765"/>
        <end position="784"/>
    </location>
</feature>
<dbReference type="EMBL" id="MN460807">
    <property type="protein sequence ID" value="QPB73595.1"/>
    <property type="molecule type" value="mRNA"/>
</dbReference>
<name>A0A7U3NUP5_PENJP</name>
<dbReference type="Pfam" id="PF00002">
    <property type="entry name" value="7tm_2"/>
    <property type="match status" value="1"/>
</dbReference>
<feature type="compositionally biased region" description="Low complexity" evidence="5">
    <location>
        <begin position="448"/>
        <end position="460"/>
    </location>
</feature>
<evidence type="ECO:0000256" key="5">
    <source>
        <dbReference type="SAM" id="MobiDB-lite"/>
    </source>
</evidence>
<evidence type="ECO:0000256" key="6">
    <source>
        <dbReference type="SAM" id="Phobius"/>
    </source>
</evidence>
<feature type="transmembrane region" description="Helical" evidence="6">
    <location>
        <begin position="739"/>
        <end position="759"/>
    </location>
</feature>
<proteinExistence type="evidence at transcript level"/>
<dbReference type="AlphaFoldDB" id="A0A7U3NUP5"/>
<dbReference type="GO" id="GO:0016020">
    <property type="term" value="C:membrane"/>
    <property type="evidence" value="ECO:0007669"/>
    <property type="project" value="UniProtKB-SubCell"/>
</dbReference>
<keyword evidence="7" id="KW-0732">Signal</keyword>
<feature type="compositionally biased region" description="Basic and acidic residues" evidence="5">
    <location>
        <begin position="411"/>
        <end position="430"/>
    </location>
</feature>
<accession>A0A7U3NUP5</accession>
<reference evidence="9" key="1">
    <citation type="submission" date="2019-09" db="EMBL/GenBank/DDBJ databases">
        <title>A methuselah-like receptor induces ROS generation and regulates intestinal microbiotic haemostasis in kuruma shrimp.</title>
        <authorList>
            <person name="Yang H.-T."/>
            <person name="He Z.-H."/>
            <person name="Zhao X.-F."/>
            <person name="Wang J.-X."/>
        </authorList>
    </citation>
    <scope>NUCLEOTIDE SEQUENCE</scope>
</reference>
<feature type="compositionally biased region" description="Low complexity" evidence="5">
    <location>
        <begin position="364"/>
        <end position="398"/>
    </location>
</feature>
<dbReference type="GO" id="GO:0007166">
    <property type="term" value="P:cell surface receptor signaling pathway"/>
    <property type="evidence" value="ECO:0007669"/>
    <property type="project" value="InterPro"/>
</dbReference>
<feature type="compositionally biased region" description="Polar residues" evidence="5">
    <location>
        <begin position="830"/>
        <end position="855"/>
    </location>
</feature>
<evidence type="ECO:0000256" key="7">
    <source>
        <dbReference type="SAM" id="SignalP"/>
    </source>
</evidence>
<evidence type="ECO:0000256" key="1">
    <source>
        <dbReference type="ARBA" id="ARBA00004141"/>
    </source>
</evidence>
<dbReference type="InterPro" id="IPR017981">
    <property type="entry name" value="GPCR_2-like_7TM"/>
</dbReference>
<feature type="transmembrane region" description="Helical" evidence="6">
    <location>
        <begin position="641"/>
        <end position="662"/>
    </location>
</feature>
<feature type="region of interest" description="Disordered" evidence="5">
    <location>
        <begin position="362"/>
        <end position="468"/>
    </location>
</feature>
<evidence type="ECO:0000259" key="8">
    <source>
        <dbReference type="PROSITE" id="PS50261"/>
    </source>
</evidence>
<dbReference type="PANTHER" id="PTHR45902">
    <property type="entry name" value="LATROPHILIN RECEPTOR-LIKE PROTEIN A"/>
    <property type="match status" value="1"/>
</dbReference>